<dbReference type="CDD" id="cd06127">
    <property type="entry name" value="DEDDh"/>
    <property type="match status" value="1"/>
</dbReference>
<keyword evidence="2" id="KW-0269">Exonuclease</keyword>
<evidence type="ECO:0000313" key="3">
    <source>
        <dbReference type="Proteomes" id="UP000315525"/>
    </source>
</evidence>
<dbReference type="SMART" id="SM00479">
    <property type="entry name" value="EXOIII"/>
    <property type="match status" value="1"/>
</dbReference>
<reference evidence="2 3" key="1">
    <citation type="submission" date="2019-03" db="EMBL/GenBank/DDBJ databases">
        <title>Metabolic potential of uncultured bacteria and archaea associated with petroleum seepage in deep-sea sediments.</title>
        <authorList>
            <person name="Dong X."/>
            <person name="Hubert C."/>
        </authorList>
    </citation>
    <scope>NUCLEOTIDE SEQUENCE [LARGE SCALE GENOMIC DNA]</scope>
    <source>
        <strain evidence="2">E44_bin18</strain>
    </source>
</reference>
<dbReference type="GO" id="GO:0005829">
    <property type="term" value="C:cytosol"/>
    <property type="evidence" value="ECO:0007669"/>
    <property type="project" value="TreeGrafter"/>
</dbReference>
<dbReference type="InterPro" id="IPR036397">
    <property type="entry name" value="RNaseH_sf"/>
</dbReference>
<feature type="domain" description="Exonuclease" evidence="1">
    <location>
        <begin position="15"/>
        <end position="200"/>
    </location>
</feature>
<accession>A0A523UVW0</accession>
<sequence>MSERQEGVGMNFGKDIVNIDLECTGTDSRLYSICEIGAVLLDRCTLEIKGEFESLIFPYRENFDSRAMKVHGIPKEDLYRAPTLVDVLDTFQLWILREAGVESERKVCLSAWGAYFDIPYLKEAYSFLNREYPFDSRYFDIKAIARWEFALMNQAFTKGGIGRCSRLLNIPFDETRRHRALEDARLGGLVIKELKERRTQSL</sequence>
<dbReference type="SUPFAM" id="SSF53098">
    <property type="entry name" value="Ribonuclease H-like"/>
    <property type="match status" value="1"/>
</dbReference>
<dbReference type="InterPro" id="IPR012337">
    <property type="entry name" value="RNaseH-like_sf"/>
</dbReference>
<keyword evidence="2" id="KW-0540">Nuclease</keyword>
<proteinExistence type="predicted"/>
<gene>
    <name evidence="2" type="ORF">E3J62_04150</name>
</gene>
<dbReference type="EMBL" id="SOJN01000051">
    <property type="protein sequence ID" value="TET46469.1"/>
    <property type="molecule type" value="Genomic_DNA"/>
</dbReference>
<evidence type="ECO:0000259" key="1">
    <source>
        <dbReference type="SMART" id="SM00479"/>
    </source>
</evidence>
<dbReference type="Pfam" id="PF00929">
    <property type="entry name" value="RNase_T"/>
    <property type="match status" value="1"/>
</dbReference>
<evidence type="ECO:0000313" key="2">
    <source>
        <dbReference type="EMBL" id="TET46469.1"/>
    </source>
</evidence>
<dbReference type="GO" id="GO:0045004">
    <property type="term" value="P:DNA replication proofreading"/>
    <property type="evidence" value="ECO:0007669"/>
    <property type="project" value="TreeGrafter"/>
</dbReference>
<name>A0A523UVW0_UNCT6</name>
<keyword evidence="2" id="KW-0378">Hydrolase</keyword>
<dbReference type="AlphaFoldDB" id="A0A523UVW0"/>
<dbReference type="InterPro" id="IPR013520">
    <property type="entry name" value="Ribonucl_H"/>
</dbReference>
<dbReference type="PANTHER" id="PTHR30231">
    <property type="entry name" value="DNA POLYMERASE III SUBUNIT EPSILON"/>
    <property type="match status" value="1"/>
</dbReference>
<organism evidence="2 3">
    <name type="scientific">candidate division TA06 bacterium</name>
    <dbReference type="NCBI Taxonomy" id="2250710"/>
    <lineage>
        <taxon>Bacteria</taxon>
        <taxon>Bacteria division TA06</taxon>
    </lineage>
</organism>
<protein>
    <submittedName>
        <fullName evidence="2">3'-5' exonuclease</fullName>
    </submittedName>
</protein>
<dbReference type="Gene3D" id="3.30.420.10">
    <property type="entry name" value="Ribonuclease H-like superfamily/Ribonuclease H"/>
    <property type="match status" value="1"/>
</dbReference>
<comment type="caution">
    <text evidence="2">The sequence shown here is derived from an EMBL/GenBank/DDBJ whole genome shotgun (WGS) entry which is preliminary data.</text>
</comment>
<dbReference type="Proteomes" id="UP000315525">
    <property type="component" value="Unassembled WGS sequence"/>
</dbReference>
<dbReference type="GO" id="GO:0008408">
    <property type="term" value="F:3'-5' exonuclease activity"/>
    <property type="evidence" value="ECO:0007669"/>
    <property type="project" value="TreeGrafter"/>
</dbReference>
<dbReference type="PANTHER" id="PTHR30231:SF41">
    <property type="entry name" value="DNA POLYMERASE III SUBUNIT EPSILON"/>
    <property type="match status" value="1"/>
</dbReference>
<dbReference type="GO" id="GO:0003676">
    <property type="term" value="F:nucleic acid binding"/>
    <property type="evidence" value="ECO:0007669"/>
    <property type="project" value="InterPro"/>
</dbReference>